<proteinExistence type="inferred from homology"/>
<evidence type="ECO:0000256" key="1">
    <source>
        <dbReference type="ARBA" id="ARBA00004251"/>
    </source>
</evidence>
<evidence type="ECO:0000256" key="4">
    <source>
        <dbReference type="ARBA" id="ARBA00022614"/>
    </source>
</evidence>
<dbReference type="Pfam" id="PF00069">
    <property type="entry name" value="Pkinase"/>
    <property type="match status" value="1"/>
</dbReference>
<evidence type="ECO:0000313" key="15">
    <source>
        <dbReference type="EMBL" id="KAB1201999.1"/>
    </source>
</evidence>
<sequence>MAKPVSHPFHLLLLMLFLATNHSDQLQPSQTQTLLRIQQLLDYPPAISSFNNTTDFCSIEPTASLTVACYEDTITQLHIIGNYRVPPMSQNFSTDTFFTALASLSTLKVLSLVSLGIWGSLPRSIGSICSLEILNVSTNYFNGSIPVELSSLRNLQTVILDNNQFAGPVPGWLSSLPILAVLSLKNNSLSGFLPNSLTTLQTLRVLALSKNYLSGDVPNLGNLTNLQILDLEDNFFGPHFPTVPPKLVSLVLRNNRFRFGIPPELGSYYQLQKVDISLNGFVGPFSPSLLSLPSITYLDVSENKFTGMLFENMSCNAELILVNLSSNLLTGELPTCLRLDSKSRVVLCAKNCFSNETQQQHPSRFCQNEALAVKIPAQEQQHSRPMPKAVLASTAGGVMGGIAIVGVVFLVIKKVHSKASIKAPLTRSITERVSPVNTAKLLSDARYISETMKLGASLPAYRTYALEELKDATNNFDASSLIAEDSIGQTYKGRLSDGSLIAMRSMKMRKRHSTQTYMHHIELISKLRHCHLVSSLGHCFECYQDDSSVSRIFIIFELAPNKSLRDYISGLTGQTFTWTQRIAAAIGAVKGVQFLHTGIAPGLYSHNLKITDVLLDQNLHVKIRTYNLPLFAANRGMLVGVSSPATKGSIQSRTQYVEKNDIYDIGVILLEIILGRALMFHSEVDALKDLVSPKSTNLLLLLTQLQASLTTDDAGRRSIIDPTVRNEWSEESLKTTMEICVRCLSSQPSDRPSVEDILWNLQFAAQVQDSWRGDTHNTED</sequence>
<dbReference type="FunFam" id="1.10.510.10:FF:000431">
    <property type="entry name" value="Putative inactive leucine-rich repeat receptor-like protein kinase"/>
    <property type="match status" value="1"/>
</dbReference>
<evidence type="ECO:0000256" key="8">
    <source>
        <dbReference type="ARBA" id="ARBA00022989"/>
    </source>
</evidence>
<keyword evidence="16" id="KW-1185">Reference proteome</keyword>
<evidence type="ECO:0000256" key="3">
    <source>
        <dbReference type="ARBA" id="ARBA00022475"/>
    </source>
</evidence>
<dbReference type="GO" id="GO:0005524">
    <property type="term" value="F:ATP binding"/>
    <property type="evidence" value="ECO:0007669"/>
    <property type="project" value="InterPro"/>
</dbReference>
<feature type="signal peptide" evidence="13">
    <location>
        <begin position="1"/>
        <end position="23"/>
    </location>
</feature>
<dbReference type="SUPFAM" id="SSF56112">
    <property type="entry name" value="Protein kinase-like (PK-like)"/>
    <property type="match status" value="1"/>
</dbReference>
<dbReference type="PANTHER" id="PTHR48052:SF29">
    <property type="entry name" value="PROTEIN KINASE DOMAIN-CONTAINING PROTEIN"/>
    <property type="match status" value="1"/>
</dbReference>
<dbReference type="InterPro" id="IPR011009">
    <property type="entry name" value="Kinase-like_dom_sf"/>
</dbReference>
<dbReference type="Gene3D" id="1.10.510.10">
    <property type="entry name" value="Transferase(Phosphotransferase) domain 1"/>
    <property type="match status" value="1"/>
</dbReference>
<evidence type="ECO:0000313" key="16">
    <source>
        <dbReference type="Proteomes" id="UP000516437"/>
    </source>
</evidence>
<keyword evidence="4" id="KW-0433">Leucine-rich repeat</keyword>
<evidence type="ECO:0000256" key="6">
    <source>
        <dbReference type="ARBA" id="ARBA00022729"/>
    </source>
</evidence>
<evidence type="ECO:0000256" key="9">
    <source>
        <dbReference type="ARBA" id="ARBA00023136"/>
    </source>
</evidence>
<gene>
    <name evidence="15" type="ORF">CJ030_MR8G006369</name>
</gene>
<evidence type="ECO:0000256" key="5">
    <source>
        <dbReference type="ARBA" id="ARBA00022692"/>
    </source>
</evidence>
<dbReference type="FunFam" id="3.80.10.10:FF:000041">
    <property type="entry name" value="LRR receptor-like serine/threonine-protein kinase ERECTA"/>
    <property type="match status" value="1"/>
</dbReference>
<dbReference type="EMBL" id="RXIC02000026">
    <property type="protein sequence ID" value="KAB1201999.1"/>
    <property type="molecule type" value="Genomic_DNA"/>
</dbReference>
<dbReference type="Proteomes" id="UP000516437">
    <property type="component" value="Chromosome 8"/>
</dbReference>
<dbReference type="Gene3D" id="3.30.200.20">
    <property type="entry name" value="Phosphorylase Kinase, domain 1"/>
    <property type="match status" value="1"/>
</dbReference>
<dbReference type="InterPro" id="IPR055414">
    <property type="entry name" value="LRR_R13L4/SHOC2-like"/>
</dbReference>
<evidence type="ECO:0000259" key="14">
    <source>
        <dbReference type="PROSITE" id="PS50011"/>
    </source>
</evidence>
<feature type="chain" id="PRO_5025487546" description="Protein kinase domain-containing protein" evidence="13">
    <location>
        <begin position="24"/>
        <end position="780"/>
    </location>
</feature>
<evidence type="ECO:0000256" key="10">
    <source>
        <dbReference type="ARBA" id="ARBA00023170"/>
    </source>
</evidence>
<accession>A0A6A1UNW6</accession>
<dbReference type="InterPro" id="IPR032675">
    <property type="entry name" value="LRR_dom_sf"/>
</dbReference>
<evidence type="ECO:0000256" key="12">
    <source>
        <dbReference type="SAM" id="Phobius"/>
    </source>
</evidence>
<feature type="domain" description="Protein kinase" evidence="14">
    <location>
        <begin position="476"/>
        <end position="763"/>
    </location>
</feature>
<reference evidence="15 16" key="1">
    <citation type="journal article" date="2019" name="Plant Biotechnol. J.">
        <title>The red bayberry genome and genetic basis of sex determination.</title>
        <authorList>
            <person name="Jia H.M."/>
            <person name="Jia H.J."/>
            <person name="Cai Q.L."/>
            <person name="Wang Y."/>
            <person name="Zhao H.B."/>
            <person name="Yang W.F."/>
            <person name="Wang G.Y."/>
            <person name="Li Y.H."/>
            <person name="Zhan D.L."/>
            <person name="Shen Y.T."/>
            <person name="Niu Q.F."/>
            <person name="Chang L."/>
            <person name="Qiu J."/>
            <person name="Zhao L."/>
            <person name="Xie H.B."/>
            <person name="Fu W.Y."/>
            <person name="Jin J."/>
            <person name="Li X.W."/>
            <person name="Jiao Y."/>
            <person name="Zhou C.C."/>
            <person name="Tu T."/>
            <person name="Chai C.Y."/>
            <person name="Gao J.L."/>
            <person name="Fan L.J."/>
            <person name="van de Weg E."/>
            <person name="Wang J.Y."/>
            <person name="Gao Z.S."/>
        </authorList>
    </citation>
    <scope>NUCLEOTIDE SEQUENCE [LARGE SCALE GENOMIC DNA]</scope>
    <source>
        <tissue evidence="15">Leaves</tissue>
    </source>
</reference>
<keyword evidence="7" id="KW-0677">Repeat</keyword>
<dbReference type="PANTHER" id="PTHR48052">
    <property type="entry name" value="UNNAMED PRODUCT"/>
    <property type="match status" value="1"/>
</dbReference>
<comment type="similarity">
    <text evidence="2">Belongs to the RLP family.</text>
</comment>
<keyword evidence="8 12" id="KW-1133">Transmembrane helix</keyword>
<dbReference type="SMART" id="SM00220">
    <property type="entry name" value="S_TKc"/>
    <property type="match status" value="1"/>
</dbReference>
<keyword evidence="10" id="KW-0675">Receptor</keyword>
<keyword evidence="9 12" id="KW-0472">Membrane</keyword>
<evidence type="ECO:0000256" key="11">
    <source>
        <dbReference type="ARBA" id="ARBA00023180"/>
    </source>
</evidence>
<keyword evidence="6 13" id="KW-0732">Signal</keyword>
<protein>
    <recommendedName>
        <fullName evidence="14">Protein kinase domain-containing protein</fullName>
    </recommendedName>
</protein>
<comment type="caution">
    <text evidence="15">The sequence shown here is derived from an EMBL/GenBank/DDBJ whole genome shotgun (WGS) entry which is preliminary data.</text>
</comment>
<dbReference type="SUPFAM" id="SSF52058">
    <property type="entry name" value="L domain-like"/>
    <property type="match status" value="1"/>
</dbReference>
<dbReference type="OrthoDB" id="676979at2759"/>
<dbReference type="FunFam" id="3.30.200.20:FF:000285">
    <property type="entry name" value="Putative inactive leucine-rich repeat receptor-like protein kinase"/>
    <property type="match status" value="1"/>
</dbReference>
<dbReference type="GO" id="GO:0005886">
    <property type="term" value="C:plasma membrane"/>
    <property type="evidence" value="ECO:0007669"/>
    <property type="project" value="UniProtKB-SubCell"/>
</dbReference>
<dbReference type="FunFam" id="3.80.10.10:FF:001001">
    <property type="entry name" value="Probable inactive leucine-rich repeat receptor-like protein kinase At3g03770"/>
    <property type="match status" value="1"/>
</dbReference>
<dbReference type="Pfam" id="PF23598">
    <property type="entry name" value="LRR_14"/>
    <property type="match status" value="1"/>
</dbReference>
<keyword evidence="5 12" id="KW-0812">Transmembrane</keyword>
<evidence type="ECO:0000256" key="13">
    <source>
        <dbReference type="SAM" id="SignalP"/>
    </source>
</evidence>
<organism evidence="15 16">
    <name type="scientific">Morella rubra</name>
    <name type="common">Chinese bayberry</name>
    <dbReference type="NCBI Taxonomy" id="262757"/>
    <lineage>
        <taxon>Eukaryota</taxon>
        <taxon>Viridiplantae</taxon>
        <taxon>Streptophyta</taxon>
        <taxon>Embryophyta</taxon>
        <taxon>Tracheophyta</taxon>
        <taxon>Spermatophyta</taxon>
        <taxon>Magnoliopsida</taxon>
        <taxon>eudicotyledons</taxon>
        <taxon>Gunneridae</taxon>
        <taxon>Pentapetalae</taxon>
        <taxon>rosids</taxon>
        <taxon>fabids</taxon>
        <taxon>Fagales</taxon>
        <taxon>Myricaceae</taxon>
        <taxon>Morella</taxon>
    </lineage>
</organism>
<dbReference type="GO" id="GO:0004672">
    <property type="term" value="F:protein kinase activity"/>
    <property type="evidence" value="ECO:0007669"/>
    <property type="project" value="InterPro"/>
</dbReference>
<feature type="transmembrane region" description="Helical" evidence="12">
    <location>
        <begin position="389"/>
        <end position="412"/>
    </location>
</feature>
<evidence type="ECO:0000256" key="2">
    <source>
        <dbReference type="ARBA" id="ARBA00009592"/>
    </source>
</evidence>
<keyword evidence="3" id="KW-1003">Cell membrane</keyword>
<dbReference type="AlphaFoldDB" id="A0A6A1UNW6"/>
<dbReference type="InterPro" id="IPR000719">
    <property type="entry name" value="Prot_kinase_dom"/>
</dbReference>
<evidence type="ECO:0000256" key="7">
    <source>
        <dbReference type="ARBA" id="ARBA00022737"/>
    </source>
</evidence>
<keyword evidence="11" id="KW-0325">Glycoprotein</keyword>
<comment type="subcellular location">
    <subcellularLocation>
        <location evidence="1">Cell membrane</location>
        <topology evidence="1">Single-pass type I membrane protein</topology>
    </subcellularLocation>
</comment>
<dbReference type="PROSITE" id="PS50011">
    <property type="entry name" value="PROTEIN_KINASE_DOM"/>
    <property type="match status" value="1"/>
</dbReference>
<dbReference type="Gene3D" id="3.80.10.10">
    <property type="entry name" value="Ribonuclease Inhibitor"/>
    <property type="match status" value="2"/>
</dbReference>
<name>A0A6A1UNW6_9ROSI</name>